<evidence type="ECO:0000313" key="4">
    <source>
        <dbReference type="Proteomes" id="UP000176101"/>
    </source>
</evidence>
<comment type="caution">
    <text evidence="3">The sequence shown here is derived from an EMBL/GenBank/DDBJ whole genome shotgun (WGS) entry which is preliminary data.</text>
</comment>
<dbReference type="Gene3D" id="3.30.450.40">
    <property type="match status" value="1"/>
</dbReference>
<dbReference type="CDD" id="cd01949">
    <property type="entry name" value="GGDEF"/>
    <property type="match status" value="1"/>
</dbReference>
<evidence type="ECO:0000313" key="3">
    <source>
        <dbReference type="EMBL" id="OEV03664.1"/>
    </source>
</evidence>
<dbReference type="Pfam" id="PF01590">
    <property type="entry name" value="GAF"/>
    <property type="match status" value="1"/>
</dbReference>
<evidence type="ECO:0000256" key="1">
    <source>
        <dbReference type="SAM" id="MobiDB-lite"/>
    </source>
</evidence>
<dbReference type="InterPro" id="IPR029016">
    <property type="entry name" value="GAF-like_dom_sf"/>
</dbReference>
<feature type="region of interest" description="Disordered" evidence="1">
    <location>
        <begin position="345"/>
        <end position="375"/>
    </location>
</feature>
<dbReference type="FunFam" id="3.30.70.270:FF:000044">
    <property type="entry name" value="Diguanylate cyclase (GGDEF)-like protein"/>
    <property type="match status" value="1"/>
</dbReference>
<dbReference type="RefSeq" id="WP_070196359.1">
    <property type="nucleotide sequence ID" value="NZ_LJGU01000116.1"/>
</dbReference>
<dbReference type="OrthoDB" id="23692at2"/>
<reference evidence="3 4" key="1">
    <citation type="journal article" date="2016" name="Front. Microbiol.">
        <title>Comparative Genomics Analysis of Streptomyces Species Reveals Their Adaptation to the Marine Environment and Their Diversity at the Genomic Level.</title>
        <authorList>
            <person name="Tian X."/>
            <person name="Zhang Z."/>
            <person name="Yang T."/>
            <person name="Chen M."/>
            <person name="Li J."/>
            <person name="Chen F."/>
            <person name="Yang J."/>
            <person name="Li W."/>
            <person name="Zhang B."/>
            <person name="Zhang Z."/>
            <person name="Wu J."/>
            <person name="Zhang C."/>
            <person name="Long L."/>
            <person name="Xiao J."/>
        </authorList>
    </citation>
    <scope>NUCLEOTIDE SEQUENCE [LARGE SCALE GENOMIC DNA]</scope>
    <source>
        <strain evidence="3 4">SCSIO 02100</strain>
    </source>
</reference>
<dbReference type="InterPro" id="IPR029787">
    <property type="entry name" value="Nucleotide_cyclase"/>
</dbReference>
<dbReference type="InterPro" id="IPR043128">
    <property type="entry name" value="Rev_trsase/Diguanyl_cyclase"/>
</dbReference>
<dbReference type="Proteomes" id="UP000176101">
    <property type="component" value="Unassembled WGS sequence"/>
</dbReference>
<dbReference type="PATRIC" id="fig|1075402.3.peg.2920"/>
<dbReference type="SMART" id="SM00267">
    <property type="entry name" value="GGDEF"/>
    <property type="match status" value="1"/>
</dbReference>
<sequence length="375" mass="39743">MDEDARLRAVVSLAQAMAIAHTPLEAAHAAAAGALAAMDGSFAAVSVWERSRGRLRVLVNVGKLAEGEAEYPADESYPVHDFPEITEFLHERWAGGDGGPRAWLETADGAHPGRVAALRRRGRGSCVVAPIMLRGRAWGELYVARAADAPPLRRTDADFASVLAAISASGIAQNERLEEVRRLAFTDPLTGLANRRAVDARLDEALERHRATSEVISLAVCDINGLKRVNDLHGHEAGDRLLERFGAVLSRCAAMLPGALAARLGGDEFCLLAVGPSADAVVRGVTRLCERAAELDLGEGVACGVASTGDPIGPVRSARRLFRLADAAQYRAKAARADVPVVAGRDGGEADPVVRLADAPARPGGDRRRFRGSER</sequence>
<proteinExistence type="predicted"/>
<dbReference type="EMBL" id="LJGU01000116">
    <property type="protein sequence ID" value="OEV03664.1"/>
    <property type="molecule type" value="Genomic_DNA"/>
</dbReference>
<organism evidence="3 4">
    <name type="scientific">Streptomyces oceani</name>
    <dbReference type="NCBI Taxonomy" id="1075402"/>
    <lineage>
        <taxon>Bacteria</taxon>
        <taxon>Bacillati</taxon>
        <taxon>Actinomycetota</taxon>
        <taxon>Actinomycetes</taxon>
        <taxon>Kitasatosporales</taxon>
        <taxon>Streptomycetaceae</taxon>
        <taxon>Streptomyces</taxon>
    </lineage>
</organism>
<dbReference type="InterPro" id="IPR000160">
    <property type="entry name" value="GGDEF_dom"/>
</dbReference>
<gene>
    <name evidence="3" type="ORF">AN216_10430</name>
</gene>
<dbReference type="GO" id="GO:0043709">
    <property type="term" value="P:cell adhesion involved in single-species biofilm formation"/>
    <property type="evidence" value="ECO:0007669"/>
    <property type="project" value="TreeGrafter"/>
</dbReference>
<dbReference type="GO" id="GO:0052621">
    <property type="term" value="F:diguanylate cyclase activity"/>
    <property type="evidence" value="ECO:0007669"/>
    <property type="project" value="TreeGrafter"/>
</dbReference>
<dbReference type="Gene3D" id="3.30.70.270">
    <property type="match status" value="1"/>
</dbReference>
<dbReference type="GO" id="GO:0005886">
    <property type="term" value="C:plasma membrane"/>
    <property type="evidence" value="ECO:0007669"/>
    <property type="project" value="TreeGrafter"/>
</dbReference>
<protein>
    <submittedName>
        <fullName evidence="3">Diguanylate cyclase</fullName>
    </submittedName>
</protein>
<dbReference type="InterPro" id="IPR050469">
    <property type="entry name" value="Diguanylate_Cyclase"/>
</dbReference>
<dbReference type="InterPro" id="IPR003018">
    <property type="entry name" value="GAF"/>
</dbReference>
<dbReference type="STRING" id="1075402.AN216_10430"/>
<dbReference type="AlphaFoldDB" id="A0A1E7KIJ3"/>
<dbReference type="PANTHER" id="PTHR45138:SF24">
    <property type="entry name" value="DIGUANYLATE CYCLASE DGCC-RELATED"/>
    <property type="match status" value="1"/>
</dbReference>
<dbReference type="GO" id="GO:1902201">
    <property type="term" value="P:negative regulation of bacterial-type flagellum-dependent cell motility"/>
    <property type="evidence" value="ECO:0007669"/>
    <property type="project" value="TreeGrafter"/>
</dbReference>
<evidence type="ECO:0000259" key="2">
    <source>
        <dbReference type="PROSITE" id="PS50887"/>
    </source>
</evidence>
<feature type="compositionally biased region" description="Basic and acidic residues" evidence="1">
    <location>
        <begin position="364"/>
        <end position="375"/>
    </location>
</feature>
<dbReference type="SUPFAM" id="SSF55781">
    <property type="entry name" value="GAF domain-like"/>
    <property type="match status" value="1"/>
</dbReference>
<name>A0A1E7KIJ3_9ACTN</name>
<dbReference type="PROSITE" id="PS50887">
    <property type="entry name" value="GGDEF"/>
    <property type="match status" value="1"/>
</dbReference>
<dbReference type="SUPFAM" id="SSF55073">
    <property type="entry name" value="Nucleotide cyclase"/>
    <property type="match status" value="1"/>
</dbReference>
<keyword evidence="4" id="KW-1185">Reference proteome</keyword>
<accession>A0A1E7KIJ3</accession>
<dbReference type="PANTHER" id="PTHR45138">
    <property type="entry name" value="REGULATORY COMPONENTS OF SENSORY TRANSDUCTION SYSTEM"/>
    <property type="match status" value="1"/>
</dbReference>
<dbReference type="NCBIfam" id="TIGR00254">
    <property type="entry name" value="GGDEF"/>
    <property type="match status" value="1"/>
</dbReference>
<feature type="domain" description="GGDEF" evidence="2">
    <location>
        <begin position="214"/>
        <end position="345"/>
    </location>
</feature>
<dbReference type="Pfam" id="PF00990">
    <property type="entry name" value="GGDEF"/>
    <property type="match status" value="1"/>
</dbReference>